<accession>A0A843SFZ2</accession>
<name>A0A843SFZ2_9BURK</name>
<sequence>MNKFKVMALLGALSMAGCGGGGSTAPAAPATPKSATISGSIAGLSANSTLLLVNSNAETIAVKATTSFKFANPVAAGTPYSVTLFANPNGNDCKVANGAGTVAQDGGDISNVAVTCQPAAIGLLKYNVGVTVSGLAAGGSVSFADAQGNILKASANGLSVFAQSYSPLAVPGANYNVTVSFNPTGQTCTLANNAGTNDTTPSFTNFINVTATCK</sequence>
<dbReference type="AlphaFoldDB" id="A0A843SFZ2"/>
<gene>
    <name evidence="2" type="ORF">GEV01_16140</name>
</gene>
<dbReference type="PROSITE" id="PS51257">
    <property type="entry name" value="PROKAR_LIPOPROTEIN"/>
    <property type="match status" value="1"/>
</dbReference>
<keyword evidence="3" id="KW-1185">Reference proteome</keyword>
<proteinExistence type="predicted"/>
<comment type="caution">
    <text evidence="2">The sequence shown here is derived from an EMBL/GenBank/DDBJ whole genome shotgun (WGS) entry which is preliminary data.</text>
</comment>
<reference evidence="2 3" key="1">
    <citation type="submission" date="2019-10" db="EMBL/GenBank/DDBJ databases">
        <title>Two novel species isolated from a subtropical stream in China.</title>
        <authorList>
            <person name="Lu H."/>
        </authorList>
    </citation>
    <scope>NUCLEOTIDE SEQUENCE [LARGE SCALE GENOMIC DNA]</scope>
    <source>
        <strain evidence="2 3">FT103W</strain>
    </source>
</reference>
<evidence type="ECO:0000313" key="2">
    <source>
        <dbReference type="EMBL" id="MQA21050.1"/>
    </source>
</evidence>
<feature type="chain" id="PRO_5032996927" description="Lipoprotein" evidence="1">
    <location>
        <begin position="28"/>
        <end position="214"/>
    </location>
</feature>
<dbReference type="RefSeq" id="WP_152806251.1">
    <property type="nucleotide sequence ID" value="NZ_WHUF01000004.1"/>
</dbReference>
<dbReference type="Proteomes" id="UP000444318">
    <property type="component" value="Unassembled WGS sequence"/>
</dbReference>
<evidence type="ECO:0008006" key="4">
    <source>
        <dbReference type="Google" id="ProtNLM"/>
    </source>
</evidence>
<dbReference type="EMBL" id="WHUF01000004">
    <property type="protein sequence ID" value="MQA21050.1"/>
    <property type="molecule type" value="Genomic_DNA"/>
</dbReference>
<protein>
    <recommendedName>
        <fullName evidence="4">Lipoprotein</fullName>
    </recommendedName>
</protein>
<feature type="signal peptide" evidence="1">
    <location>
        <begin position="1"/>
        <end position="27"/>
    </location>
</feature>
<organism evidence="2 3">
    <name type="scientific">Rugamonas rivuli</name>
    <dbReference type="NCBI Taxonomy" id="2743358"/>
    <lineage>
        <taxon>Bacteria</taxon>
        <taxon>Pseudomonadati</taxon>
        <taxon>Pseudomonadota</taxon>
        <taxon>Betaproteobacteria</taxon>
        <taxon>Burkholderiales</taxon>
        <taxon>Oxalobacteraceae</taxon>
        <taxon>Telluria group</taxon>
        <taxon>Rugamonas</taxon>
    </lineage>
</organism>
<evidence type="ECO:0000313" key="3">
    <source>
        <dbReference type="Proteomes" id="UP000444318"/>
    </source>
</evidence>
<evidence type="ECO:0000256" key="1">
    <source>
        <dbReference type="SAM" id="SignalP"/>
    </source>
</evidence>
<keyword evidence="1" id="KW-0732">Signal</keyword>